<evidence type="ECO:0000259" key="14">
    <source>
        <dbReference type="Pfam" id="PF02972"/>
    </source>
</evidence>
<dbReference type="InterPro" id="IPR037011">
    <property type="entry name" value="Phycoerythr-like_a_sf"/>
</dbReference>
<comment type="subcellular location">
    <subcellularLocation>
        <location evidence="1">Plastid</location>
        <location evidence="1">Chloroplast thylakoid membrane</location>
        <topology evidence="1">Peripheral membrane protein</topology>
        <orientation evidence="1">Lumenal side</orientation>
    </subcellularLocation>
</comment>
<dbReference type="GO" id="GO:0009535">
    <property type="term" value="C:chloroplast thylakoid membrane"/>
    <property type="evidence" value="ECO:0007669"/>
    <property type="project" value="UniProtKB-SubCell"/>
</dbReference>
<dbReference type="RefSeq" id="XP_005833352.1">
    <property type="nucleotide sequence ID" value="XM_005833295.1"/>
</dbReference>
<dbReference type="OrthoDB" id="10589248at2759"/>
<evidence type="ECO:0000256" key="9">
    <source>
        <dbReference type="ARBA" id="ARBA00023078"/>
    </source>
</evidence>
<feature type="chain" id="PRO_5008771178" evidence="13">
    <location>
        <begin position="18"/>
        <end position="106"/>
    </location>
</feature>
<keyword evidence="17" id="KW-1185">Reference proteome</keyword>
<dbReference type="KEGG" id="gtt:GUITHDRAFT_195777"/>
<keyword evidence="3" id="KW-0813">Transport</keyword>
<evidence type="ECO:0000313" key="15">
    <source>
        <dbReference type="EMBL" id="EKX46372.1"/>
    </source>
</evidence>
<name>L1JDL0_GUITC</name>
<feature type="signal peptide" evidence="13">
    <location>
        <begin position="1"/>
        <end position="17"/>
    </location>
</feature>
<keyword evidence="10" id="KW-0472">Membrane</keyword>
<accession>L1JDL0</accession>
<dbReference type="EnsemblProtists" id="EKX46372">
    <property type="protein sequence ID" value="EKX46372"/>
    <property type="gene ID" value="GUITHDRAFT_195777"/>
</dbReference>
<dbReference type="Proteomes" id="UP000011087">
    <property type="component" value="Unassembled WGS sequence"/>
</dbReference>
<dbReference type="InterPro" id="IPR004228">
    <property type="entry name" value="Phycoerythr_a"/>
</dbReference>
<evidence type="ECO:0000313" key="17">
    <source>
        <dbReference type="Proteomes" id="UP000011087"/>
    </source>
</evidence>
<evidence type="ECO:0000256" key="12">
    <source>
        <dbReference type="ARBA" id="ARBA00033724"/>
    </source>
</evidence>
<dbReference type="GO" id="GO:0030089">
    <property type="term" value="C:phycobilisome"/>
    <property type="evidence" value="ECO:0007669"/>
    <property type="project" value="InterPro"/>
</dbReference>
<evidence type="ECO:0000256" key="8">
    <source>
        <dbReference type="ARBA" id="ARBA00022991"/>
    </source>
</evidence>
<keyword evidence="5" id="KW-0602">Photosynthesis</keyword>
<reference evidence="17" key="2">
    <citation type="submission" date="2012-11" db="EMBL/GenBank/DDBJ databases">
        <authorList>
            <person name="Kuo A."/>
            <person name="Curtis B.A."/>
            <person name="Tanifuji G."/>
            <person name="Burki F."/>
            <person name="Gruber A."/>
            <person name="Irimia M."/>
            <person name="Maruyama S."/>
            <person name="Arias M.C."/>
            <person name="Ball S.G."/>
            <person name="Gile G.H."/>
            <person name="Hirakawa Y."/>
            <person name="Hopkins J.F."/>
            <person name="Rensing S.A."/>
            <person name="Schmutz J."/>
            <person name="Symeonidi A."/>
            <person name="Elias M."/>
            <person name="Eveleigh R.J."/>
            <person name="Herman E.K."/>
            <person name="Klute M.J."/>
            <person name="Nakayama T."/>
            <person name="Obornik M."/>
            <person name="Reyes-Prieto A."/>
            <person name="Armbrust E.V."/>
            <person name="Aves S.J."/>
            <person name="Beiko R.G."/>
            <person name="Coutinho P."/>
            <person name="Dacks J.B."/>
            <person name="Durnford D.G."/>
            <person name="Fast N.M."/>
            <person name="Green B.R."/>
            <person name="Grisdale C."/>
            <person name="Hempe F."/>
            <person name="Henrissat B."/>
            <person name="Hoppner M.P."/>
            <person name="Ishida K.-I."/>
            <person name="Kim E."/>
            <person name="Koreny L."/>
            <person name="Kroth P.G."/>
            <person name="Liu Y."/>
            <person name="Malik S.-B."/>
            <person name="Maier U.G."/>
            <person name="McRose D."/>
            <person name="Mock T."/>
            <person name="Neilson J.A."/>
            <person name="Onodera N.T."/>
            <person name="Poole A.M."/>
            <person name="Pritham E.J."/>
            <person name="Richards T.A."/>
            <person name="Rocap G."/>
            <person name="Roy S.W."/>
            <person name="Sarai C."/>
            <person name="Schaack S."/>
            <person name="Shirato S."/>
            <person name="Slamovits C.H."/>
            <person name="Spencer D.F."/>
            <person name="Suzuki S."/>
            <person name="Worden A.Z."/>
            <person name="Zauner S."/>
            <person name="Barry K."/>
            <person name="Bell C."/>
            <person name="Bharti A.K."/>
            <person name="Crow J.A."/>
            <person name="Grimwood J."/>
            <person name="Kramer R."/>
            <person name="Lindquist E."/>
            <person name="Lucas S."/>
            <person name="Salamov A."/>
            <person name="McFadden G.I."/>
            <person name="Lane C.E."/>
            <person name="Keeling P.J."/>
            <person name="Gray M.W."/>
            <person name="Grigoriev I.V."/>
            <person name="Archibald J.M."/>
        </authorList>
    </citation>
    <scope>NUCLEOTIDE SEQUENCE</scope>
    <source>
        <strain evidence="17">CCMP2712</strain>
    </source>
</reference>
<dbReference type="EMBL" id="JH992995">
    <property type="protein sequence ID" value="EKX46372.1"/>
    <property type="molecule type" value="Genomic_DNA"/>
</dbReference>
<comment type="similarity">
    <text evidence="2">Belongs to the phycoerythrin family.</text>
</comment>
<dbReference type="GO" id="GO:0015979">
    <property type="term" value="P:photosynthesis"/>
    <property type="evidence" value="ECO:0007669"/>
    <property type="project" value="UniProtKB-KW"/>
</dbReference>
<evidence type="ECO:0000256" key="4">
    <source>
        <dbReference type="ARBA" id="ARBA00022528"/>
    </source>
</evidence>
<keyword evidence="8" id="KW-0157">Chromophore</keyword>
<evidence type="ECO:0000256" key="10">
    <source>
        <dbReference type="ARBA" id="ARBA00023136"/>
    </source>
</evidence>
<keyword evidence="13" id="KW-0732">Signal</keyword>
<keyword evidence="11" id="KW-0089">Bile pigment</keyword>
<dbReference type="Gene3D" id="3.90.510.10">
    <property type="entry name" value="Phycoerythrin alpha chain"/>
    <property type="match status" value="1"/>
</dbReference>
<protein>
    <submittedName>
        <fullName evidence="15">Phycoerythrin alpha subunit 3</fullName>
    </submittedName>
</protein>
<dbReference type="AlphaFoldDB" id="L1JDL0"/>
<reference evidence="15 17" key="1">
    <citation type="journal article" date="2012" name="Nature">
        <title>Algal genomes reveal evolutionary mosaicism and the fate of nucleomorphs.</title>
        <authorList>
            <consortium name="DOE Joint Genome Institute"/>
            <person name="Curtis B.A."/>
            <person name="Tanifuji G."/>
            <person name="Burki F."/>
            <person name="Gruber A."/>
            <person name="Irimia M."/>
            <person name="Maruyama S."/>
            <person name="Arias M.C."/>
            <person name="Ball S.G."/>
            <person name="Gile G.H."/>
            <person name="Hirakawa Y."/>
            <person name="Hopkins J.F."/>
            <person name="Kuo A."/>
            <person name="Rensing S.A."/>
            <person name="Schmutz J."/>
            <person name="Symeonidi A."/>
            <person name="Elias M."/>
            <person name="Eveleigh R.J."/>
            <person name="Herman E.K."/>
            <person name="Klute M.J."/>
            <person name="Nakayama T."/>
            <person name="Obornik M."/>
            <person name="Reyes-Prieto A."/>
            <person name="Armbrust E.V."/>
            <person name="Aves S.J."/>
            <person name="Beiko R.G."/>
            <person name="Coutinho P."/>
            <person name="Dacks J.B."/>
            <person name="Durnford D.G."/>
            <person name="Fast N.M."/>
            <person name="Green B.R."/>
            <person name="Grisdale C.J."/>
            <person name="Hempel F."/>
            <person name="Henrissat B."/>
            <person name="Hoppner M.P."/>
            <person name="Ishida K."/>
            <person name="Kim E."/>
            <person name="Koreny L."/>
            <person name="Kroth P.G."/>
            <person name="Liu Y."/>
            <person name="Malik S.B."/>
            <person name="Maier U.G."/>
            <person name="McRose D."/>
            <person name="Mock T."/>
            <person name="Neilson J.A."/>
            <person name="Onodera N.T."/>
            <person name="Poole A.M."/>
            <person name="Pritham E.J."/>
            <person name="Richards T.A."/>
            <person name="Rocap G."/>
            <person name="Roy S.W."/>
            <person name="Sarai C."/>
            <person name="Schaack S."/>
            <person name="Shirato S."/>
            <person name="Slamovits C.H."/>
            <person name="Spencer D.F."/>
            <person name="Suzuki S."/>
            <person name="Worden A.Z."/>
            <person name="Zauner S."/>
            <person name="Barry K."/>
            <person name="Bell C."/>
            <person name="Bharti A.K."/>
            <person name="Crow J.A."/>
            <person name="Grimwood J."/>
            <person name="Kramer R."/>
            <person name="Lindquist E."/>
            <person name="Lucas S."/>
            <person name="Salamov A."/>
            <person name="McFadden G.I."/>
            <person name="Lane C.E."/>
            <person name="Keeling P.J."/>
            <person name="Gray M.W."/>
            <person name="Grigoriev I.V."/>
            <person name="Archibald J.M."/>
        </authorList>
    </citation>
    <scope>NUCLEOTIDE SEQUENCE</scope>
    <source>
        <strain evidence="15 17">CCMP2712</strain>
    </source>
</reference>
<gene>
    <name evidence="15" type="primary">CPEA3</name>
    <name evidence="15" type="ORF">GUITHDRAFT_195777</name>
</gene>
<dbReference type="InterPro" id="IPR011070">
    <property type="entry name" value="Globular_prot_asu/bsu"/>
</dbReference>
<keyword evidence="6" id="KW-0934">Plastid</keyword>
<keyword evidence="4" id="KW-0150">Chloroplast</keyword>
<evidence type="ECO:0000256" key="2">
    <source>
        <dbReference type="ARBA" id="ARBA00010039"/>
    </source>
</evidence>
<evidence type="ECO:0000256" key="13">
    <source>
        <dbReference type="SAM" id="SignalP"/>
    </source>
</evidence>
<dbReference type="GeneID" id="17302970"/>
<comment type="function">
    <text evidence="12">Light-harvesting photosynthetic tetrapyrrole chromophore-protein from the phycobiliprotein complex.</text>
</comment>
<reference evidence="16" key="3">
    <citation type="submission" date="2016-03" db="UniProtKB">
        <authorList>
            <consortium name="EnsemblProtists"/>
        </authorList>
    </citation>
    <scope>IDENTIFICATION</scope>
</reference>
<dbReference type="HOGENOM" id="CLU_132344_0_0_1"/>
<dbReference type="Pfam" id="PF02972">
    <property type="entry name" value="Phycoerythr_ab"/>
    <property type="match status" value="1"/>
</dbReference>
<keyword evidence="7" id="KW-0249">Electron transport</keyword>
<feature type="domain" description="Phycoerythrin alpha chain" evidence="14">
    <location>
        <begin position="44"/>
        <end position="102"/>
    </location>
</feature>
<evidence type="ECO:0000256" key="6">
    <source>
        <dbReference type="ARBA" id="ARBA00022640"/>
    </source>
</evidence>
<evidence type="ECO:0000256" key="7">
    <source>
        <dbReference type="ARBA" id="ARBA00022982"/>
    </source>
</evidence>
<keyword evidence="9" id="KW-0793">Thylakoid</keyword>
<sequence length="106" mass="11237">MASKVLAFSALVASASAFAPGASVQPRLRSGATSVSMTMDKSNRAPVVTVFDHRGCQRGKRNTEYQGLPANSQDDEMLVKVAMQKVAINEAAATDLVQQLLGTLKK</sequence>
<organism evidence="15">
    <name type="scientific">Guillardia theta (strain CCMP2712)</name>
    <name type="common">Cryptophyte</name>
    <dbReference type="NCBI Taxonomy" id="905079"/>
    <lineage>
        <taxon>Eukaryota</taxon>
        <taxon>Cryptophyceae</taxon>
        <taxon>Pyrenomonadales</taxon>
        <taxon>Geminigeraceae</taxon>
        <taxon>Guillardia</taxon>
    </lineage>
</organism>
<evidence type="ECO:0000256" key="5">
    <source>
        <dbReference type="ARBA" id="ARBA00022531"/>
    </source>
</evidence>
<evidence type="ECO:0000256" key="11">
    <source>
        <dbReference type="ARBA" id="ARBA00023307"/>
    </source>
</evidence>
<proteinExistence type="inferred from homology"/>
<evidence type="ECO:0000256" key="3">
    <source>
        <dbReference type="ARBA" id="ARBA00022448"/>
    </source>
</evidence>
<dbReference type="PaxDb" id="55529-EKX46372"/>
<dbReference type="SUPFAM" id="SSF56568">
    <property type="entry name" value="Non-globular alpha+beta subunits of globular proteins"/>
    <property type="match status" value="1"/>
</dbReference>
<evidence type="ECO:0000313" key="16">
    <source>
        <dbReference type="EnsemblProtists" id="EKX46372"/>
    </source>
</evidence>
<evidence type="ECO:0000256" key="1">
    <source>
        <dbReference type="ARBA" id="ARBA00004622"/>
    </source>
</evidence>